<dbReference type="InterPro" id="IPR000014">
    <property type="entry name" value="PAS"/>
</dbReference>
<feature type="compositionally biased region" description="Low complexity" evidence="7">
    <location>
        <begin position="1"/>
        <end position="26"/>
    </location>
</feature>
<dbReference type="InterPro" id="IPR013088">
    <property type="entry name" value="Znf_NHR/GATA"/>
</dbReference>
<dbReference type="Gene3D" id="3.30.450.20">
    <property type="entry name" value="PAS domain"/>
    <property type="match status" value="1"/>
</dbReference>
<keyword evidence="1" id="KW-0479">Metal-binding</keyword>
<keyword evidence="10" id="KW-1185">Reference proteome</keyword>
<dbReference type="GO" id="GO:0006355">
    <property type="term" value="P:regulation of DNA-templated transcription"/>
    <property type="evidence" value="ECO:0007669"/>
    <property type="project" value="InterPro"/>
</dbReference>
<dbReference type="GO" id="GO:0043565">
    <property type="term" value="F:sequence-specific DNA binding"/>
    <property type="evidence" value="ECO:0007669"/>
    <property type="project" value="InterPro"/>
</dbReference>
<dbReference type="PROSITE" id="PS50114">
    <property type="entry name" value="GATA_ZN_FINGER_2"/>
    <property type="match status" value="1"/>
</dbReference>
<organism evidence="9 10">
    <name type="scientific">Pseudomicrostroma glucosiphilum</name>
    <dbReference type="NCBI Taxonomy" id="1684307"/>
    <lineage>
        <taxon>Eukaryota</taxon>
        <taxon>Fungi</taxon>
        <taxon>Dikarya</taxon>
        <taxon>Basidiomycota</taxon>
        <taxon>Ustilaginomycotina</taxon>
        <taxon>Exobasidiomycetes</taxon>
        <taxon>Microstromatales</taxon>
        <taxon>Microstromatales incertae sedis</taxon>
        <taxon>Pseudomicrostroma</taxon>
    </lineage>
</organism>
<evidence type="ECO:0000313" key="10">
    <source>
        <dbReference type="Proteomes" id="UP000245942"/>
    </source>
</evidence>
<keyword evidence="5" id="KW-0804">Transcription</keyword>
<dbReference type="SUPFAM" id="SSF55785">
    <property type="entry name" value="PYP-like sensor domain (PAS domain)"/>
    <property type="match status" value="1"/>
</dbReference>
<dbReference type="CDD" id="cd00130">
    <property type="entry name" value="PAS"/>
    <property type="match status" value="1"/>
</dbReference>
<evidence type="ECO:0000256" key="4">
    <source>
        <dbReference type="ARBA" id="ARBA00023015"/>
    </source>
</evidence>
<evidence type="ECO:0000256" key="2">
    <source>
        <dbReference type="ARBA" id="ARBA00022771"/>
    </source>
</evidence>
<dbReference type="GeneID" id="37011392"/>
<proteinExistence type="predicted"/>
<dbReference type="Pfam" id="PF00320">
    <property type="entry name" value="GATA"/>
    <property type="match status" value="1"/>
</dbReference>
<dbReference type="OrthoDB" id="2162994at2759"/>
<dbReference type="AlphaFoldDB" id="A0A316U8G6"/>
<dbReference type="PANTHER" id="PTHR47172:SF24">
    <property type="entry name" value="GATA ZINC FINGER DOMAIN-CONTAINING PROTEIN 14-RELATED"/>
    <property type="match status" value="1"/>
</dbReference>
<dbReference type="Proteomes" id="UP000245942">
    <property type="component" value="Unassembled WGS sequence"/>
</dbReference>
<gene>
    <name evidence="9" type="ORF">BCV69DRAFT_198880</name>
</gene>
<sequence>MSSRLPGYSPASSSSASANLARSPPNRQSGHGSEGHPRPYRGRSTPFPIPVGKRTVGGLAAVDEHGGADMLSQLFGEGKAQPAALGKTRCYWALFSTESGPSNPYDLTFIFCDPVLQNHLNTEADLIIGKSFFDYVHPEQKEQARSDLAQIVASGTLFGSVTRCRYFRVPAIREHLGCKKAVRVLGSALVCEDDDFLTLDIVLNMVGESLALCFFHAIINKSVQDNDEANKTDWTNWCGTPRALFDVEQCNKLWASAATIPRALSPQTPTASHVFQILSLSADESPPEIIFSWPPARFYPDDNPSGQYPNATTEAYEDGSYFADEFARLAQGVQTSPSARTETGHTARNGEPGTIQDGANTSCTRRFRAKHTLTTEGMLRSVESVLVPYGTILLACFKTKYQQIMNRSYGGSLGEFSTSSTSAQASSSTSSSPSVRHGFIGAFAPSSHVPRSVDGSHSGGKPGSVLGSSRSRGSGDGQWSDVGSPWSMDTARERLGGNGDSGVAGTSSSIPIVAPQGAARYTDDDSEASSPQRHAEEVPPLQKKQKKRMRQSEPGSDAVAGPSRTVDNEATKAQSDGAAEANKRCSSCGTANSPEWRKGPTGHKTLCNACGLRFSRSINRQQKKAEKERAKGLAAGKTHAHVHVLEDDAEEDSKSALAGLRAVAGKGRGGDPFNAASLADPAPPFYSKPKSHAQQPQYTPPAGEGYGTHTAHQIDSMGWGPPPGAYAHHAEPLHLPPHHGSAHGQRDRDPFRPPSPQYLHASGAHPGREDVPASARSGSGSSGSGSGRHNGGVRPSVGAGEGRA</sequence>
<feature type="compositionally biased region" description="Polar residues" evidence="7">
    <location>
        <begin position="334"/>
        <end position="346"/>
    </location>
</feature>
<dbReference type="SMART" id="SM00401">
    <property type="entry name" value="ZnF_GATA"/>
    <property type="match status" value="1"/>
</dbReference>
<feature type="compositionally biased region" description="Polar residues" evidence="7">
    <location>
        <begin position="584"/>
        <end position="593"/>
    </location>
</feature>
<dbReference type="GO" id="GO:0008270">
    <property type="term" value="F:zinc ion binding"/>
    <property type="evidence" value="ECO:0007669"/>
    <property type="project" value="UniProtKB-KW"/>
</dbReference>
<feature type="region of interest" description="Disordered" evidence="7">
    <location>
        <begin position="334"/>
        <end position="360"/>
    </location>
</feature>
<evidence type="ECO:0000256" key="5">
    <source>
        <dbReference type="ARBA" id="ARBA00023163"/>
    </source>
</evidence>
<dbReference type="CDD" id="cd00202">
    <property type="entry name" value="ZnF_GATA"/>
    <property type="match status" value="1"/>
</dbReference>
<feature type="compositionally biased region" description="Low complexity" evidence="7">
    <location>
        <begin position="417"/>
        <end position="434"/>
    </location>
</feature>
<dbReference type="InterPro" id="IPR000679">
    <property type="entry name" value="Znf_GATA"/>
</dbReference>
<evidence type="ECO:0000313" key="9">
    <source>
        <dbReference type="EMBL" id="PWN20761.1"/>
    </source>
</evidence>
<feature type="region of interest" description="Disordered" evidence="7">
    <location>
        <begin position="667"/>
        <end position="804"/>
    </location>
</feature>
<dbReference type="STRING" id="1684307.A0A316U8G6"/>
<evidence type="ECO:0000256" key="1">
    <source>
        <dbReference type="ARBA" id="ARBA00022723"/>
    </source>
</evidence>
<dbReference type="PROSITE" id="PS00344">
    <property type="entry name" value="GATA_ZN_FINGER_1"/>
    <property type="match status" value="1"/>
</dbReference>
<keyword evidence="3" id="KW-0862">Zinc</keyword>
<feature type="compositionally biased region" description="Gly residues" evidence="7">
    <location>
        <begin position="780"/>
        <end position="790"/>
    </location>
</feature>
<protein>
    <recommendedName>
        <fullName evidence="8">GATA-type domain-containing protein</fullName>
    </recommendedName>
</protein>
<feature type="region of interest" description="Disordered" evidence="7">
    <location>
        <begin position="1"/>
        <end position="48"/>
    </location>
</feature>
<dbReference type="PANTHER" id="PTHR47172">
    <property type="entry name" value="OS01G0976800 PROTEIN"/>
    <property type="match status" value="1"/>
</dbReference>
<reference evidence="9 10" key="1">
    <citation type="journal article" date="2018" name="Mol. Biol. Evol.">
        <title>Broad Genomic Sampling Reveals a Smut Pathogenic Ancestry of the Fungal Clade Ustilaginomycotina.</title>
        <authorList>
            <person name="Kijpornyongpan T."/>
            <person name="Mondo S.J."/>
            <person name="Barry K."/>
            <person name="Sandor L."/>
            <person name="Lee J."/>
            <person name="Lipzen A."/>
            <person name="Pangilinan J."/>
            <person name="LaButti K."/>
            <person name="Hainaut M."/>
            <person name="Henrissat B."/>
            <person name="Grigoriev I.V."/>
            <person name="Spatafora J.W."/>
            <person name="Aime M.C."/>
        </authorList>
    </citation>
    <scope>NUCLEOTIDE SEQUENCE [LARGE SCALE GENOMIC DNA]</scope>
    <source>
        <strain evidence="9 10">MCA 4718</strain>
    </source>
</reference>
<dbReference type="Gene3D" id="3.30.50.10">
    <property type="entry name" value="Erythroid Transcription Factor GATA-1, subunit A"/>
    <property type="match status" value="1"/>
</dbReference>
<accession>A0A316U8G6</accession>
<evidence type="ECO:0000256" key="6">
    <source>
        <dbReference type="PROSITE-ProRule" id="PRU00094"/>
    </source>
</evidence>
<keyword evidence="2 6" id="KW-0863">Zinc-finger</keyword>
<feature type="domain" description="GATA-type" evidence="8">
    <location>
        <begin position="579"/>
        <end position="612"/>
    </location>
</feature>
<dbReference type="EMBL" id="KZ819327">
    <property type="protein sequence ID" value="PWN20761.1"/>
    <property type="molecule type" value="Genomic_DNA"/>
</dbReference>
<feature type="region of interest" description="Disordered" evidence="7">
    <location>
        <begin position="414"/>
        <end position="600"/>
    </location>
</feature>
<evidence type="ECO:0000256" key="3">
    <source>
        <dbReference type="ARBA" id="ARBA00022833"/>
    </source>
</evidence>
<dbReference type="InterPro" id="IPR035965">
    <property type="entry name" value="PAS-like_dom_sf"/>
</dbReference>
<dbReference type="SUPFAM" id="SSF57716">
    <property type="entry name" value="Glucocorticoid receptor-like (DNA-binding domain)"/>
    <property type="match status" value="1"/>
</dbReference>
<evidence type="ECO:0000256" key="7">
    <source>
        <dbReference type="SAM" id="MobiDB-lite"/>
    </source>
</evidence>
<name>A0A316U8G6_9BASI</name>
<feature type="compositionally biased region" description="Low complexity" evidence="7">
    <location>
        <begin position="463"/>
        <end position="472"/>
    </location>
</feature>
<dbReference type="RefSeq" id="XP_025347921.1">
    <property type="nucleotide sequence ID" value="XM_025489658.1"/>
</dbReference>
<keyword evidence="4" id="KW-0805">Transcription regulation</keyword>
<evidence type="ECO:0000259" key="8">
    <source>
        <dbReference type="PROSITE" id="PS50114"/>
    </source>
</evidence>